<reference evidence="4 5" key="1">
    <citation type="journal article" date="2018" name="Nat. Ecol. Evol.">
        <title>Pezizomycetes genomes reveal the molecular basis of ectomycorrhizal truffle lifestyle.</title>
        <authorList>
            <person name="Murat C."/>
            <person name="Payen T."/>
            <person name="Noel B."/>
            <person name="Kuo A."/>
            <person name="Morin E."/>
            <person name="Chen J."/>
            <person name="Kohler A."/>
            <person name="Krizsan K."/>
            <person name="Balestrini R."/>
            <person name="Da Silva C."/>
            <person name="Montanini B."/>
            <person name="Hainaut M."/>
            <person name="Levati E."/>
            <person name="Barry K.W."/>
            <person name="Belfiori B."/>
            <person name="Cichocki N."/>
            <person name="Clum A."/>
            <person name="Dockter R.B."/>
            <person name="Fauchery L."/>
            <person name="Guy J."/>
            <person name="Iotti M."/>
            <person name="Le Tacon F."/>
            <person name="Lindquist E.A."/>
            <person name="Lipzen A."/>
            <person name="Malagnac F."/>
            <person name="Mello A."/>
            <person name="Molinier V."/>
            <person name="Miyauchi S."/>
            <person name="Poulain J."/>
            <person name="Riccioni C."/>
            <person name="Rubini A."/>
            <person name="Sitrit Y."/>
            <person name="Splivallo R."/>
            <person name="Traeger S."/>
            <person name="Wang M."/>
            <person name="Zifcakova L."/>
            <person name="Wipf D."/>
            <person name="Zambonelli A."/>
            <person name="Paolocci F."/>
            <person name="Nowrousian M."/>
            <person name="Ottonello S."/>
            <person name="Baldrian P."/>
            <person name="Spatafora J.W."/>
            <person name="Henrissat B."/>
            <person name="Nagy L.G."/>
            <person name="Aury J.M."/>
            <person name="Wincker P."/>
            <person name="Grigoriev I.V."/>
            <person name="Bonfante P."/>
            <person name="Martin F.M."/>
        </authorList>
    </citation>
    <scope>NUCLEOTIDE SEQUENCE [LARGE SCALE GENOMIC DNA]</scope>
    <source>
        <strain evidence="4 5">CCBAS932</strain>
    </source>
</reference>
<dbReference type="PANTHER" id="PTHR12874:SF9">
    <property type="entry name" value="F-BOX ONLY PROTEIN 48"/>
    <property type="match status" value="1"/>
</dbReference>
<dbReference type="SUPFAM" id="SSF81383">
    <property type="entry name" value="F-box domain"/>
    <property type="match status" value="1"/>
</dbReference>
<dbReference type="InParanoid" id="A0A3N4KGS9"/>
<dbReference type="InterPro" id="IPR001810">
    <property type="entry name" value="F-box_dom"/>
</dbReference>
<evidence type="ECO:0000256" key="2">
    <source>
        <dbReference type="SAM" id="MobiDB-lite"/>
    </source>
</evidence>
<protein>
    <recommendedName>
        <fullName evidence="3">F-box domain-containing protein</fullName>
    </recommendedName>
</protein>
<keyword evidence="5" id="KW-1185">Reference proteome</keyword>
<feature type="compositionally biased region" description="Basic and acidic residues" evidence="2">
    <location>
        <begin position="1"/>
        <end position="10"/>
    </location>
</feature>
<feature type="domain" description="F-box" evidence="3">
    <location>
        <begin position="197"/>
        <end position="247"/>
    </location>
</feature>
<name>A0A3N4KGS9_9PEZI</name>
<dbReference type="EMBL" id="ML119160">
    <property type="protein sequence ID" value="RPB08658.1"/>
    <property type="molecule type" value="Genomic_DNA"/>
</dbReference>
<dbReference type="InterPro" id="IPR045464">
    <property type="entry name" value="Hrt3/FBXO9_C"/>
</dbReference>
<dbReference type="GO" id="GO:0031146">
    <property type="term" value="P:SCF-dependent proteasomal ubiquitin-dependent protein catabolic process"/>
    <property type="evidence" value="ECO:0007669"/>
    <property type="project" value="TreeGrafter"/>
</dbReference>
<dbReference type="Pfam" id="PF12937">
    <property type="entry name" value="F-box-like"/>
    <property type="match status" value="1"/>
</dbReference>
<dbReference type="InterPro" id="IPR036047">
    <property type="entry name" value="F-box-like_dom_sf"/>
</dbReference>
<dbReference type="Proteomes" id="UP000277580">
    <property type="component" value="Unassembled WGS sequence"/>
</dbReference>
<dbReference type="PROSITE" id="PS50181">
    <property type="entry name" value="FBOX"/>
    <property type="match status" value="1"/>
</dbReference>
<dbReference type="GO" id="GO:0005737">
    <property type="term" value="C:cytoplasm"/>
    <property type="evidence" value="ECO:0007669"/>
    <property type="project" value="TreeGrafter"/>
</dbReference>
<dbReference type="Pfam" id="PF19270">
    <property type="entry name" value="FBO_C"/>
    <property type="match status" value="1"/>
</dbReference>
<dbReference type="Gene3D" id="1.20.1280.50">
    <property type="match status" value="1"/>
</dbReference>
<feature type="compositionally biased region" description="Low complexity" evidence="2">
    <location>
        <begin position="22"/>
        <end position="46"/>
    </location>
</feature>
<feature type="compositionally biased region" description="Basic and acidic residues" evidence="2">
    <location>
        <begin position="96"/>
        <end position="106"/>
    </location>
</feature>
<keyword evidence="1" id="KW-0833">Ubl conjugation pathway</keyword>
<evidence type="ECO:0000256" key="1">
    <source>
        <dbReference type="ARBA" id="ARBA00022786"/>
    </source>
</evidence>
<dbReference type="PANTHER" id="PTHR12874">
    <property type="entry name" value="F-BOX ONLY PROTEIN 48-RELATED"/>
    <property type="match status" value="1"/>
</dbReference>
<feature type="region of interest" description="Disordered" evidence="2">
    <location>
        <begin position="134"/>
        <end position="167"/>
    </location>
</feature>
<feature type="region of interest" description="Disordered" evidence="2">
    <location>
        <begin position="1"/>
        <end position="110"/>
    </location>
</feature>
<gene>
    <name evidence="4" type="ORF">P167DRAFT_567752</name>
</gene>
<dbReference type="STRING" id="1392247.A0A3N4KGS9"/>
<evidence type="ECO:0000313" key="5">
    <source>
        <dbReference type="Proteomes" id="UP000277580"/>
    </source>
</evidence>
<sequence>MDDRETELSRFRQQWQAEVTARTQPTPGPSTTTTTHTARPAPFAPRRLSHREPVPESDSDDEGGAARAEFAPLQRERSTSPQATRRSAQAPASALEHYEKAVERETQGSLGESLSLYRKAFRMDAKVDSQYREKYYPRPTPGAHPTASAGAGASTSTTAAAATPASQGQPPASIAALIESFAHLAIPPAGTEDTVVYSPFTTLPHELLLHILQTLATTDIASFARCAKVCKALSYVVSTEEAIWRDVCTSAFAKMTWDWRVSVDGTPLIHRVLGGENDDSLLPPTTTTTPAVPEVEAEEIEQEEEEQRPVPDDEAHLPKYGGSWRAMFQSRPRIRFNGVYISTCNYVRQGASQSGWNTPVHIVTYYRYLRFYDDGTVLSLLTSCEPSEVVYGFSRTGVQGGGAAVVAGGAGTGVLPSAVAKYVAGGRWRIDADGRVDVETVQRGMERYLFRMQLRLGSVRSGGRWVGSRKLAWEGFWSWNRVSDDLAEFSLRNDKAFIFSRVGSIERELGLS</sequence>
<dbReference type="AlphaFoldDB" id="A0A3N4KGS9"/>
<dbReference type="FunCoup" id="A0A3N4KGS9">
    <property type="interactions" value="129"/>
</dbReference>
<dbReference type="OrthoDB" id="2117972at2759"/>
<evidence type="ECO:0000313" key="4">
    <source>
        <dbReference type="EMBL" id="RPB08658.1"/>
    </source>
</evidence>
<proteinExistence type="predicted"/>
<feature type="compositionally biased region" description="Low complexity" evidence="2">
    <location>
        <begin position="141"/>
        <end position="167"/>
    </location>
</feature>
<organism evidence="4 5">
    <name type="scientific">Morchella conica CCBAS932</name>
    <dbReference type="NCBI Taxonomy" id="1392247"/>
    <lineage>
        <taxon>Eukaryota</taxon>
        <taxon>Fungi</taxon>
        <taxon>Dikarya</taxon>
        <taxon>Ascomycota</taxon>
        <taxon>Pezizomycotina</taxon>
        <taxon>Pezizomycetes</taxon>
        <taxon>Pezizales</taxon>
        <taxon>Morchellaceae</taxon>
        <taxon>Morchella</taxon>
    </lineage>
</organism>
<accession>A0A3N4KGS9</accession>
<dbReference type="GO" id="GO:0019005">
    <property type="term" value="C:SCF ubiquitin ligase complex"/>
    <property type="evidence" value="ECO:0007669"/>
    <property type="project" value="TreeGrafter"/>
</dbReference>
<evidence type="ECO:0000259" key="3">
    <source>
        <dbReference type="PROSITE" id="PS50181"/>
    </source>
</evidence>